<evidence type="ECO:0000313" key="3">
    <source>
        <dbReference type="EMBL" id="QIK77281.1"/>
    </source>
</evidence>
<dbReference type="Pfam" id="PF00174">
    <property type="entry name" value="Oxidored_molyb"/>
    <property type="match status" value="1"/>
</dbReference>
<dbReference type="GO" id="GO:0020037">
    <property type="term" value="F:heme binding"/>
    <property type="evidence" value="ECO:0007669"/>
    <property type="project" value="TreeGrafter"/>
</dbReference>
<dbReference type="AlphaFoldDB" id="A0A6G7YKK3"/>
<dbReference type="Proteomes" id="UP000502035">
    <property type="component" value="Chromosome"/>
</dbReference>
<name>A0A6G7YKK3_9ACTN</name>
<dbReference type="KEGG" id="npi:G7071_05990"/>
<feature type="domain" description="Oxidoreductase molybdopterin-binding" evidence="2">
    <location>
        <begin position="223"/>
        <end position="376"/>
    </location>
</feature>
<evidence type="ECO:0000259" key="2">
    <source>
        <dbReference type="Pfam" id="PF00174"/>
    </source>
</evidence>
<keyword evidence="1" id="KW-0812">Transmembrane</keyword>
<dbReference type="EMBL" id="CP049866">
    <property type="protein sequence ID" value="QIK77281.1"/>
    <property type="molecule type" value="Genomic_DNA"/>
</dbReference>
<keyword evidence="4" id="KW-1185">Reference proteome</keyword>
<organism evidence="3 4">
    <name type="scientific">Nocardioides piscis</name>
    <dbReference type="NCBI Taxonomy" id="2714938"/>
    <lineage>
        <taxon>Bacteria</taxon>
        <taxon>Bacillati</taxon>
        <taxon>Actinomycetota</taxon>
        <taxon>Actinomycetes</taxon>
        <taxon>Propionibacteriales</taxon>
        <taxon>Nocardioidaceae</taxon>
        <taxon>Nocardioides</taxon>
    </lineage>
</organism>
<feature type="transmembrane region" description="Helical" evidence="1">
    <location>
        <begin position="150"/>
        <end position="172"/>
    </location>
</feature>
<proteinExistence type="predicted"/>
<feature type="transmembrane region" description="Helical" evidence="1">
    <location>
        <begin position="111"/>
        <end position="129"/>
    </location>
</feature>
<dbReference type="Gene3D" id="3.90.420.10">
    <property type="entry name" value="Oxidoreductase, molybdopterin-binding domain"/>
    <property type="match status" value="1"/>
</dbReference>
<dbReference type="InterPro" id="IPR014756">
    <property type="entry name" value="Ig_E-set"/>
</dbReference>
<dbReference type="PANTHER" id="PTHR19372:SF7">
    <property type="entry name" value="SULFITE OXIDASE, MITOCHONDRIAL"/>
    <property type="match status" value="1"/>
</dbReference>
<feature type="transmembrane region" description="Helical" evidence="1">
    <location>
        <begin position="86"/>
        <end position="105"/>
    </location>
</feature>
<keyword evidence="1" id="KW-0472">Membrane</keyword>
<dbReference type="SUPFAM" id="SSF81296">
    <property type="entry name" value="E set domains"/>
    <property type="match status" value="1"/>
</dbReference>
<accession>A0A6G7YKK3</accession>
<dbReference type="Gene3D" id="2.60.40.650">
    <property type="match status" value="1"/>
</dbReference>
<protein>
    <submittedName>
        <fullName evidence="3">Molybdopterin-dependent oxidoreductase</fullName>
    </submittedName>
</protein>
<reference evidence="3 4" key="1">
    <citation type="submission" date="2020-03" db="EMBL/GenBank/DDBJ databases">
        <title>Nocardioides sp. nov., isolated from fish.</title>
        <authorList>
            <person name="Hyun D.-W."/>
            <person name="Bae J.-W."/>
        </authorList>
    </citation>
    <scope>NUCLEOTIDE SEQUENCE [LARGE SCALE GENOMIC DNA]</scope>
    <source>
        <strain evidence="3 4">HDW12A</strain>
    </source>
</reference>
<dbReference type="InterPro" id="IPR036374">
    <property type="entry name" value="OxRdtase_Mopterin-bd_sf"/>
</dbReference>
<dbReference type="InterPro" id="IPR000572">
    <property type="entry name" value="OxRdtase_Mopterin-bd_dom"/>
</dbReference>
<feature type="transmembrane region" description="Helical" evidence="1">
    <location>
        <begin position="58"/>
        <end position="79"/>
    </location>
</feature>
<keyword evidence="1" id="KW-1133">Transmembrane helix</keyword>
<sequence length="497" mass="51946">MFGVLATLTGVAAAHLVAALTVPAASPVLVVGSTVIDLTPTPVKEWAIRSFGTADKPILIGSVMLGVLVLAAIAGIVAARRITAGLLMIVGLAMLAGVLALLRPSAGPLDLLPSLVAALVGAVALWWLHRLEESAPGAGVEGAAGPTRRGVLLAAGGLAAAAAVLGSAGRFISAYRLKGTDIDLPTATGTTPPLPDGLDGKIKGISPFRTPTADFYRVDTRLSLPIVDAETWSLTIDGDVDQEVTLTLADLYELEVIERDITLTCVSNDVGGPYVGAARWLGVRLTDVLDLAGIDNTSADQILSTDVDGMTISTPLATATDGRDAMIVFGMNGEPLPRENGFPVRMVVPGLYGFVSACKWITKMTLTTYDDQQAYWTERDWATEAPIKISSRIDTPKPLSDSSPGRIAIGGVAWAQGVGIKGVEVRIDGGPWQPATLGPDAGDDYWRQWFLEWDAAPGQHFLACRATNNDGDVQTPVRATPFPEGSTGIQEIAVNVG</sequence>
<gene>
    <name evidence="3" type="ORF">G7071_05990</name>
</gene>
<dbReference type="GO" id="GO:0043546">
    <property type="term" value="F:molybdopterin cofactor binding"/>
    <property type="evidence" value="ECO:0007669"/>
    <property type="project" value="TreeGrafter"/>
</dbReference>
<dbReference type="GO" id="GO:0006790">
    <property type="term" value="P:sulfur compound metabolic process"/>
    <property type="evidence" value="ECO:0007669"/>
    <property type="project" value="TreeGrafter"/>
</dbReference>
<evidence type="ECO:0000313" key="4">
    <source>
        <dbReference type="Proteomes" id="UP000502035"/>
    </source>
</evidence>
<dbReference type="PANTHER" id="PTHR19372">
    <property type="entry name" value="SULFITE REDUCTASE"/>
    <property type="match status" value="1"/>
</dbReference>
<dbReference type="SUPFAM" id="SSF56524">
    <property type="entry name" value="Oxidoreductase molybdopterin-binding domain"/>
    <property type="match status" value="1"/>
</dbReference>
<evidence type="ECO:0000256" key="1">
    <source>
        <dbReference type="SAM" id="Phobius"/>
    </source>
</evidence>
<dbReference type="GO" id="GO:0008482">
    <property type="term" value="F:sulfite oxidase activity"/>
    <property type="evidence" value="ECO:0007669"/>
    <property type="project" value="TreeGrafter"/>
</dbReference>